<dbReference type="EMBL" id="AVOT02001917">
    <property type="protein sequence ID" value="MBW0468611.1"/>
    <property type="molecule type" value="Genomic_DNA"/>
</dbReference>
<dbReference type="Gene3D" id="3.30.70.270">
    <property type="match status" value="1"/>
</dbReference>
<reference evidence="1" key="1">
    <citation type="submission" date="2021-03" db="EMBL/GenBank/DDBJ databases">
        <title>Draft genome sequence of rust myrtle Austropuccinia psidii MF-1, a brazilian biotype.</title>
        <authorList>
            <person name="Quecine M.C."/>
            <person name="Pachon D.M.R."/>
            <person name="Bonatelli M.L."/>
            <person name="Correr F.H."/>
            <person name="Franceschini L.M."/>
            <person name="Leite T.F."/>
            <person name="Margarido G.R.A."/>
            <person name="Almeida C.A."/>
            <person name="Ferrarezi J.A."/>
            <person name="Labate C.A."/>
        </authorList>
    </citation>
    <scope>NUCLEOTIDE SEQUENCE</scope>
    <source>
        <strain evidence="1">MF-1</strain>
    </source>
</reference>
<keyword evidence="2" id="KW-1185">Reference proteome</keyword>
<dbReference type="OrthoDB" id="10058156at2759"/>
<dbReference type="Gene3D" id="3.10.10.10">
    <property type="entry name" value="HIV Type 1 Reverse Transcriptase, subunit A, domain 1"/>
    <property type="match status" value="1"/>
</dbReference>
<dbReference type="Proteomes" id="UP000765509">
    <property type="component" value="Unassembled WGS sequence"/>
</dbReference>
<evidence type="ECO:0000313" key="2">
    <source>
        <dbReference type="Proteomes" id="UP000765509"/>
    </source>
</evidence>
<dbReference type="InterPro" id="IPR050951">
    <property type="entry name" value="Retrovirus_Pol_polyprotein"/>
</dbReference>
<dbReference type="InterPro" id="IPR043502">
    <property type="entry name" value="DNA/RNA_pol_sf"/>
</dbReference>
<sequence>MDSCTSQNIILGNDYLDIYGIEVNNHKDRYFAIGEHERQKFSYSNISKQISVVSQNKDTYKNEFVAYQLVEAQFNPSLSLKMRHELIDVLYTYNNSFVSYNKPLGTIRGHKVDISLNIERPYPPVLIIPSYPASPRARKALEKHIQEVIKLGVLRKVGHNNEFEVKTPVIISWNNDKSRMVGCFRSLNTYTVPDRYPISRIQESLTQLSKDKYINSMDELKGFYQNVLTPKAK</sequence>
<comment type="caution">
    <text evidence="1">The sequence shown here is derived from an EMBL/GenBank/DDBJ whole genome shotgun (WGS) entry which is preliminary data.</text>
</comment>
<protein>
    <submittedName>
        <fullName evidence="1">Uncharacterized protein</fullName>
    </submittedName>
</protein>
<organism evidence="1 2">
    <name type="scientific">Austropuccinia psidii MF-1</name>
    <dbReference type="NCBI Taxonomy" id="1389203"/>
    <lineage>
        <taxon>Eukaryota</taxon>
        <taxon>Fungi</taxon>
        <taxon>Dikarya</taxon>
        <taxon>Basidiomycota</taxon>
        <taxon>Pucciniomycotina</taxon>
        <taxon>Pucciniomycetes</taxon>
        <taxon>Pucciniales</taxon>
        <taxon>Sphaerophragmiaceae</taxon>
        <taxon>Austropuccinia</taxon>
    </lineage>
</organism>
<dbReference type="PANTHER" id="PTHR37984:SF5">
    <property type="entry name" value="PROTEIN NYNRIN-LIKE"/>
    <property type="match status" value="1"/>
</dbReference>
<evidence type="ECO:0000313" key="1">
    <source>
        <dbReference type="EMBL" id="MBW0468611.1"/>
    </source>
</evidence>
<accession>A0A9Q3GIE9</accession>
<dbReference type="PANTHER" id="PTHR37984">
    <property type="entry name" value="PROTEIN CBG26694"/>
    <property type="match status" value="1"/>
</dbReference>
<gene>
    <name evidence="1" type="ORF">O181_008326</name>
</gene>
<dbReference type="SUPFAM" id="SSF56672">
    <property type="entry name" value="DNA/RNA polymerases"/>
    <property type="match status" value="1"/>
</dbReference>
<proteinExistence type="predicted"/>
<dbReference type="AlphaFoldDB" id="A0A9Q3GIE9"/>
<name>A0A9Q3GIE9_9BASI</name>
<dbReference type="InterPro" id="IPR043128">
    <property type="entry name" value="Rev_trsase/Diguanyl_cyclase"/>
</dbReference>